<dbReference type="InterPro" id="IPR052951">
    <property type="entry name" value="Tellurite_res_ion_channel"/>
</dbReference>
<protein>
    <recommendedName>
        <fullName evidence="9">TDT family transporter</fullName>
    </recommendedName>
</protein>
<accession>A0ABZ1IC05</accession>
<feature type="transmembrane region" description="Helical" evidence="6">
    <location>
        <begin position="243"/>
        <end position="262"/>
    </location>
</feature>
<feature type="transmembrane region" description="Helical" evidence="6">
    <location>
        <begin position="301"/>
        <end position="324"/>
    </location>
</feature>
<feature type="transmembrane region" description="Helical" evidence="6">
    <location>
        <begin position="125"/>
        <end position="146"/>
    </location>
</feature>
<feature type="transmembrane region" description="Helical" evidence="6">
    <location>
        <begin position="183"/>
        <end position="202"/>
    </location>
</feature>
<organism evidence="7 8">
    <name type="scientific">Amycolatopsis rhabdoformis</name>
    <dbReference type="NCBI Taxonomy" id="1448059"/>
    <lineage>
        <taxon>Bacteria</taxon>
        <taxon>Bacillati</taxon>
        <taxon>Actinomycetota</taxon>
        <taxon>Actinomycetes</taxon>
        <taxon>Pseudonocardiales</taxon>
        <taxon>Pseudonocardiaceae</taxon>
        <taxon>Amycolatopsis</taxon>
    </lineage>
</organism>
<evidence type="ECO:0000256" key="6">
    <source>
        <dbReference type="SAM" id="Phobius"/>
    </source>
</evidence>
<evidence type="ECO:0000256" key="1">
    <source>
        <dbReference type="ARBA" id="ARBA00004141"/>
    </source>
</evidence>
<feature type="transmembrane region" description="Helical" evidence="6">
    <location>
        <begin position="214"/>
        <end position="237"/>
    </location>
</feature>
<evidence type="ECO:0000256" key="5">
    <source>
        <dbReference type="SAM" id="MobiDB-lite"/>
    </source>
</evidence>
<dbReference type="Gene3D" id="1.50.10.150">
    <property type="entry name" value="Voltage-dependent anion channel"/>
    <property type="match status" value="1"/>
</dbReference>
<dbReference type="Proteomes" id="UP001330812">
    <property type="component" value="Chromosome"/>
</dbReference>
<sequence>MTSTAVPAAASAGPAGTPPARPARARYPFTTFAVAFGLVGLAGVWTRATPALGLPRAVPQVFWAVAAIAWVWLLVAHAVRGARSEQQLISHLRHPVQGPIASLAPVVAMLLANDLSTWSPVAGRILFFLALATSAVFAAWILASWLEGRLGLDAVHGGYVLPTVAPGLIGADVAHSLGYAGLAWGLFAIGGFFSVVLTPIIVHRLGFHGPLPQALLPTTAILLAPPPVAGLAWFTLHGFAADPIGQGIAGVGVLVLLVQLMMVPRYVRVPFSLGFWSFTFPLAASVSLTEKWLQLLAPAGWRIGTAVLAVAFTGFIAVIAAFSLRPLVRRLRARRHNEPSSQKNLPSGIVTN</sequence>
<dbReference type="PANTHER" id="PTHR37955">
    <property type="entry name" value="TELLURITE RESISTANCE PROTEIN TEHA"/>
    <property type="match status" value="1"/>
</dbReference>
<feature type="transmembrane region" description="Helical" evidence="6">
    <location>
        <begin position="60"/>
        <end position="79"/>
    </location>
</feature>
<comment type="subcellular location">
    <subcellularLocation>
        <location evidence="1">Membrane</location>
        <topology evidence="1">Multi-pass membrane protein</topology>
    </subcellularLocation>
</comment>
<keyword evidence="3 6" id="KW-1133">Transmembrane helix</keyword>
<feature type="transmembrane region" description="Helical" evidence="6">
    <location>
        <begin position="29"/>
        <end position="48"/>
    </location>
</feature>
<dbReference type="Pfam" id="PF03595">
    <property type="entry name" value="SLAC1"/>
    <property type="match status" value="1"/>
</dbReference>
<keyword evidence="2 6" id="KW-0812">Transmembrane</keyword>
<dbReference type="InterPro" id="IPR038665">
    <property type="entry name" value="Voltage-dep_anion_channel_sf"/>
</dbReference>
<proteinExistence type="predicted"/>
<evidence type="ECO:0008006" key="9">
    <source>
        <dbReference type="Google" id="ProtNLM"/>
    </source>
</evidence>
<dbReference type="PANTHER" id="PTHR37955:SF1">
    <property type="entry name" value="DEP DOMAIN-CONTAINING PROTEIN"/>
    <property type="match status" value="1"/>
</dbReference>
<keyword evidence="8" id="KW-1185">Reference proteome</keyword>
<dbReference type="RefSeq" id="WP_326834819.1">
    <property type="nucleotide sequence ID" value="NZ_CP142149.1"/>
</dbReference>
<dbReference type="CDD" id="cd09322">
    <property type="entry name" value="TDT_TehA_like"/>
    <property type="match status" value="1"/>
</dbReference>
<dbReference type="InterPro" id="IPR004695">
    <property type="entry name" value="SLAC1/Mae1/Ssu1/TehA"/>
</dbReference>
<name>A0ABZ1IC05_9PSEU</name>
<feature type="compositionally biased region" description="Low complexity" evidence="5">
    <location>
        <begin position="1"/>
        <end position="15"/>
    </location>
</feature>
<keyword evidence="4 6" id="KW-0472">Membrane</keyword>
<evidence type="ECO:0000256" key="2">
    <source>
        <dbReference type="ARBA" id="ARBA00022692"/>
    </source>
</evidence>
<feature type="transmembrane region" description="Helical" evidence="6">
    <location>
        <begin position="269"/>
        <end position="289"/>
    </location>
</feature>
<feature type="region of interest" description="Disordered" evidence="5">
    <location>
        <begin position="1"/>
        <end position="21"/>
    </location>
</feature>
<evidence type="ECO:0000256" key="4">
    <source>
        <dbReference type="ARBA" id="ARBA00023136"/>
    </source>
</evidence>
<gene>
    <name evidence="7" type="ORF">VSH64_07800</name>
</gene>
<reference evidence="7 8" key="1">
    <citation type="journal article" date="2015" name="Int. J. Syst. Evol. Microbiol.">
        <title>Amycolatopsis rhabdoformis sp. nov., an actinomycete isolated from a tropical forest soil.</title>
        <authorList>
            <person name="Souza W.R."/>
            <person name="Silva R.E."/>
            <person name="Goodfellow M."/>
            <person name="Busarakam K."/>
            <person name="Figueiro F.S."/>
            <person name="Ferreira D."/>
            <person name="Rodrigues-Filho E."/>
            <person name="Moraes L.A.B."/>
            <person name="Zucchi T.D."/>
        </authorList>
    </citation>
    <scope>NUCLEOTIDE SEQUENCE [LARGE SCALE GENOMIC DNA]</scope>
    <source>
        <strain evidence="7 8">NCIMB 14900</strain>
    </source>
</reference>
<evidence type="ECO:0000313" key="7">
    <source>
        <dbReference type="EMBL" id="WSE32011.1"/>
    </source>
</evidence>
<evidence type="ECO:0000313" key="8">
    <source>
        <dbReference type="Proteomes" id="UP001330812"/>
    </source>
</evidence>
<dbReference type="EMBL" id="CP142149">
    <property type="protein sequence ID" value="WSE32011.1"/>
    <property type="molecule type" value="Genomic_DNA"/>
</dbReference>
<evidence type="ECO:0000256" key="3">
    <source>
        <dbReference type="ARBA" id="ARBA00022989"/>
    </source>
</evidence>